<dbReference type="PANTHER" id="PTHR12843">
    <property type="entry name" value="PROTEIN-LYSINE N-METHYLTRANSFERASE METTL10"/>
    <property type="match status" value="1"/>
</dbReference>
<evidence type="ECO:0000259" key="6">
    <source>
        <dbReference type="Pfam" id="PF13847"/>
    </source>
</evidence>
<evidence type="ECO:0000313" key="7">
    <source>
        <dbReference type="EMBL" id="KJH48265.1"/>
    </source>
</evidence>
<dbReference type="GO" id="GO:0005737">
    <property type="term" value="C:cytoplasm"/>
    <property type="evidence" value="ECO:0007669"/>
    <property type="project" value="UniProtKB-SubCell"/>
</dbReference>
<feature type="domain" description="Methyltransferase" evidence="6">
    <location>
        <begin position="84"/>
        <end position="215"/>
    </location>
</feature>
<evidence type="ECO:0000256" key="2">
    <source>
        <dbReference type="ARBA" id="ARBA00022603"/>
    </source>
</evidence>
<reference evidence="7 8" key="1">
    <citation type="submission" date="2013-11" db="EMBL/GenBank/DDBJ databases">
        <title>Draft genome of the bovine lungworm Dictyocaulus viviparus.</title>
        <authorList>
            <person name="Mitreva M."/>
        </authorList>
    </citation>
    <scope>NUCLEOTIDE SEQUENCE [LARGE SCALE GENOMIC DNA]</scope>
    <source>
        <strain evidence="7 8">HannoverDv2000</strain>
    </source>
</reference>
<dbReference type="EMBL" id="KN716273">
    <property type="protein sequence ID" value="KJH48265.1"/>
    <property type="molecule type" value="Genomic_DNA"/>
</dbReference>
<evidence type="ECO:0000256" key="5">
    <source>
        <dbReference type="HAMAP-Rule" id="MF_03188"/>
    </source>
</evidence>
<keyword evidence="1 5" id="KW-0963">Cytoplasm</keyword>
<dbReference type="GO" id="GO:0016279">
    <property type="term" value="F:protein-lysine N-methyltransferase activity"/>
    <property type="evidence" value="ECO:0007669"/>
    <property type="project" value="UniProtKB-UniRule"/>
</dbReference>
<evidence type="ECO:0000256" key="3">
    <source>
        <dbReference type="ARBA" id="ARBA00022679"/>
    </source>
</evidence>
<dbReference type="CDD" id="cd02440">
    <property type="entry name" value="AdoMet_MTases"/>
    <property type="match status" value="1"/>
</dbReference>
<comment type="similarity">
    <text evidence="5">Belongs to the class I-like SAM-binding methyltransferase superfamily. EFM4 family.</text>
</comment>
<dbReference type="GO" id="GO:0032259">
    <property type="term" value="P:methylation"/>
    <property type="evidence" value="ECO:0007669"/>
    <property type="project" value="UniProtKB-KW"/>
</dbReference>
<dbReference type="Proteomes" id="UP000053766">
    <property type="component" value="Unassembled WGS sequence"/>
</dbReference>
<keyword evidence="8" id="KW-1185">Reference proteome</keyword>
<evidence type="ECO:0000256" key="1">
    <source>
        <dbReference type="ARBA" id="ARBA00022490"/>
    </source>
</evidence>
<keyword evidence="4 5" id="KW-0949">S-adenosyl-L-methionine</keyword>
<dbReference type="SUPFAM" id="SSF53335">
    <property type="entry name" value="S-adenosyl-L-methionine-dependent methyltransferases"/>
    <property type="match status" value="1"/>
</dbReference>
<dbReference type="HAMAP" id="MF_03188">
    <property type="entry name" value="Methyltr_EFM4"/>
    <property type="match status" value="1"/>
</dbReference>
<dbReference type="STRING" id="29172.A0A0D8XUU3"/>
<dbReference type="InterPro" id="IPR029063">
    <property type="entry name" value="SAM-dependent_MTases_sf"/>
</dbReference>
<dbReference type="Gene3D" id="3.40.50.150">
    <property type="entry name" value="Vaccinia Virus protein VP39"/>
    <property type="match status" value="1"/>
</dbReference>
<keyword evidence="2 5" id="KW-0489">Methyltransferase</keyword>
<comment type="subcellular location">
    <subcellularLocation>
        <location evidence="5">Cytoplasm</location>
    </subcellularLocation>
</comment>
<sequence length="251" mass="28318">MAQQQSTVPEPSELGAKSYWDSRYELELKNFEEFGDEGDIWFGRSAEKRSQFQKTFSNMRIVDLSLSLFSVTFRMIGYITSNIEKSANILDLGCGNGSLLRRLSTLGYSKLTGVDYCPAAIELASRLSCRDQESSRSSIVFKVVDILSSDRRVFLGQYEVILDKGTWDAMSLSNERDSRLMCYKATVIETLVCYGKFIIFSCNFTRDELCQMFDDGSSLIFIKEIPSQHSIVFGGNTGVTSTGVVFEKRLQ</sequence>
<dbReference type="InterPro" id="IPR025714">
    <property type="entry name" value="Methyltranfer_dom"/>
</dbReference>
<evidence type="ECO:0000256" key="4">
    <source>
        <dbReference type="ARBA" id="ARBA00022691"/>
    </source>
</evidence>
<comment type="function">
    <text evidence="5">S-adenosyl-L-methionine-dependent protein-lysine N-methyltransferase that methylates elongation factor 1-alpha.</text>
</comment>
<dbReference type="Pfam" id="PF13847">
    <property type="entry name" value="Methyltransf_31"/>
    <property type="match status" value="1"/>
</dbReference>
<reference evidence="8" key="2">
    <citation type="journal article" date="2016" name="Sci. Rep.">
        <title>Dictyocaulus viviparus genome, variome and transcriptome elucidate lungworm biology and support future intervention.</title>
        <authorList>
            <person name="McNulty S.N."/>
            <person name="Strube C."/>
            <person name="Rosa B.A."/>
            <person name="Martin J.C."/>
            <person name="Tyagi R."/>
            <person name="Choi Y.J."/>
            <person name="Wang Q."/>
            <person name="Hallsworth Pepin K."/>
            <person name="Zhang X."/>
            <person name="Ozersky P."/>
            <person name="Wilson R.K."/>
            <person name="Sternberg P.W."/>
            <person name="Gasser R.B."/>
            <person name="Mitreva M."/>
        </authorList>
    </citation>
    <scope>NUCLEOTIDE SEQUENCE [LARGE SCALE GENOMIC DNA]</scope>
    <source>
        <strain evidence="8">HannoverDv2000</strain>
    </source>
</reference>
<evidence type="ECO:0000313" key="8">
    <source>
        <dbReference type="Proteomes" id="UP000053766"/>
    </source>
</evidence>
<organism evidence="7 8">
    <name type="scientific">Dictyocaulus viviparus</name>
    <name type="common">Bovine lungworm</name>
    <dbReference type="NCBI Taxonomy" id="29172"/>
    <lineage>
        <taxon>Eukaryota</taxon>
        <taxon>Metazoa</taxon>
        <taxon>Ecdysozoa</taxon>
        <taxon>Nematoda</taxon>
        <taxon>Chromadorea</taxon>
        <taxon>Rhabditida</taxon>
        <taxon>Rhabditina</taxon>
        <taxon>Rhabditomorpha</taxon>
        <taxon>Strongyloidea</taxon>
        <taxon>Metastrongylidae</taxon>
        <taxon>Dictyocaulus</taxon>
    </lineage>
</organism>
<dbReference type="PANTHER" id="PTHR12843:SF5">
    <property type="entry name" value="EEF1A LYSINE METHYLTRANSFERASE 2"/>
    <property type="match status" value="1"/>
</dbReference>
<dbReference type="AlphaFoldDB" id="A0A0D8XUU3"/>
<proteinExistence type="inferred from homology"/>
<dbReference type="EC" id="2.1.1.-" evidence="5"/>
<gene>
    <name evidence="7" type="ORF">DICVIV_05627</name>
</gene>
<dbReference type="OrthoDB" id="540004at2759"/>
<keyword evidence="3 5" id="KW-0808">Transferase</keyword>
<accession>A0A0D8XUU3</accession>
<protein>
    <recommendedName>
        <fullName evidence="5">Protein-lysine N-methyltransferase DICVIV_05627</fullName>
        <ecNumber evidence="5">2.1.1.-</ecNumber>
    </recommendedName>
</protein>
<dbReference type="InterPro" id="IPR026635">
    <property type="entry name" value="Efm4/METTL10"/>
</dbReference>
<name>A0A0D8XUU3_DICVI</name>